<accession>A0A9W9F7G5</accession>
<proteinExistence type="predicted"/>
<organism evidence="1 2">
    <name type="scientific">Penicillium argentinense</name>
    <dbReference type="NCBI Taxonomy" id="1131581"/>
    <lineage>
        <taxon>Eukaryota</taxon>
        <taxon>Fungi</taxon>
        <taxon>Dikarya</taxon>
        <taxon>Ascomycota</taxon>
        <taxon>Pezizomycotina</taxon>
        <taxon>Eurotiomycetes</taxon>
        <taxon>Eurotiomycetidae</taxon>
        <taxon>Eurotiales</taxon>
        <taxon>Aspergillaceae</taxon>
        <taxon>Penicillium</taxon>
    </lineage>
</organism>
<dbReference type="PANTHER" id="PTHR36091">
    <property type="entry name" value="ALTERED INHERITANCE OF MITOCHONDRIA PROTEIN 9, MITOCHONDRIAL"/>
    <property type="match status" value="1"/>
</dbReference>
<dbReference type="PANTHER" id="PTHR36091:SF1">
    <property type="entry name" value="ALTERED INHERITANCE OF MITOCHONDRIA PROTEIN 9, MITOCHONDRIAL"/>
    <property type="match status" value="1"/>
</dbReference>
<evidence type="ECO:0000313" key="2">
    <source>
        <dbReference type="Proteomes" id="UP001149074"/>
    </source>
</evidence>
<dbReference type="AlphaFoldDB" id="A0A9W9F7G5"/>
<dbReference type="GeneID" id="81358751"/>
<reference evidence="1" key="1">
    <citation type="submission" date="2022-11" db="EMBL/GenBank/DDBJ databases">
        <authorList>
            <person name="Petersen C."/>
        </authorList>
    </citation>
    <scope>NUCLEOTIDE SEQUENCE</scope>
    <source>
        <strain evidence="1">IBT 30761</strain>
    </source>
</reference>
<gene>
    <name evidence="1" type="ORF">N7532_007279</name>
</gene>
<sequence>METERRNPLLARAFDLNHRKTRRLAVEMAGNNWDDEIMPFREALINVGKHWQEMGIQVNCPYHFTEEELKSHAVDAEAWNEVHDFFDGIQGLVKRDGWTHPETFDAAFNFFSDLRKVGLKRMKGQEKEIFDKQTSWAKFKVETLDPLGWLMSHRMA</sequence>
<name>A0A9W9F7G5_9EURO</name>
<dbReference type="OrthoDB" id="2968323at2759"/>
<dbReference type="GO" id="GO:0005739">
    <property type="term" value="C:mitochondrion"/>
    <property type="evidence" value="ECO:0007669"/>
    <property type="project" value="TreeGrafter"/>
</dbReference>
<protein>
    <submittedName>
        <fullName evidence="1">Uncharacterized protein</fullName>
    </submittedName>
</protein>
<dbReference type="InterPro" id="IPR051035">
    <property type="entry name" value="Mito_inheritance_9"/>
</dbReference>
<dbReference type="RefSeq" id="XP_056473138.1">
    <property type="nucleotide sequence ID" value="XM_056619772.1"/>
</dbReference>
<dbReference type="EMBL" id="JAPQKI010000006">
    <property type="protein sequence ID" value="KAJ5094988.1"/>
    <property type="molecule type" value="Genomic_DNA"/>
</dbReference>
<reference evidence="1" key="2">
    <citation type="journal article" date="2023" name="IMA Fungus">
        <title>Comparative genomic study of the Penicillium genus elucidates a diverse pangenome and 15 lateral gene transfer events.</title>
        <authorList>
            <person name="Petersen C."/>
            <person name="Sorensen T."/>
            <person name="Nielsen M.R."/>
            <person name="Sondergaard T.E."/>
            <person name="Sorensen J.L."/>
            <person name="Fitzpatrick D.A."/>
            <person name="Frisvad J.C."/>
            <person name="Nielsen K.L."/>
        </authorList>
    </citation>
    <scope>NUCLEOTIDE SEQUENCE</scope>
    <source>
        <strain evidence="1">IBT 30761</strain>
    </source>
</reference>
<comment type="caution">
    <text evidence="1">The sequence shown here is derived from an EMBL/GenBank/DDBJ whole genome shotgun (WGS) entry which is preliminary data.</text>
</comment>
<dbReference type="Proteomes" id="UP001149074">
    <property type="component" value="Unassembled WGS sequence"/>
</dbReference>
<evidence type="ECO:0000313" key="1">
    <source>
        <dbReference type="EMBL" id="KAJ5094988.1"/>
    </source>
</evidence>
<keyword evidence="2" id="KW-1185">Reference proteome</keyword>